<keyword evidence="3" id="KW-1185">Reference proteome</keyword>
<feature type="compositionally biased region" description="Low complexity" evidence="1">
    <location>
        <begin position="53"/>
        <end position="92"/>
    </location>
</feature>
<sequence length="453" mass="48424">MSSSRSPAPARNDTPADPASAQQSWTGPGPGTAAAPTGSGGGVGGEGGGSGGTSSSSRTAGTHDVSTSSSSSSSSATNNTTVAAVAATASVTPLEQQQHHQQNLQQNHLQQQQQQHHPHAHAHHHRPNGHHRQPSSPSRSLPPQNPHLHHHQQQQQEQQQQHIPSATPGPSTTPGRPPLDPHNNGARAALTNEIRSEFFRLYEQANFQIPGLNPANILRHKDKDLHFEGHDGLRDFWKQTAATRREILQLARENRIQVKRGPNDVQPPPANIPTAVPVPNTMNTVQQTIIPTPQPMILTPDEGSVSSLSPGTAGDAVTPSPAGHSSHNVRKRLATSSSDDGSSTSSYKRVSQSGGFDPEASSSNMAESYRTTKFINTIQAAVAEYQGLNGAGFESQHALQRIAALERERDDALRARDVALGIAEESYRELRAVVESRGRRIRELKDDGGNGND</sequence>
<feature type="compositionally biased region" description="Low complexity" evidence="1">
    <location>
        <begin position="335"/>
        <end position="346"/>
    </location>
</feature>
<feature type="compositionally biased region" description="Basic residues" evidence="1">
    <location>
        <begin position="116"/>
        <end position="133"/>
    </location>
</feature>
<reference evidence="2 3" key="1">
    <citation type="submission" date="2019-04" db="EMBL/GenBank/DDBJ databases">
        <title>Comparative genomics and transcriptomics to analyze fruiting body development in filamentous ascomycetes.</title>
        <authorList>
            <consortium name="DOE Joint Genome Institute"/>
            <person name="Lutkenhaus R."/>
            <person name="Traeger S."/>
            <person name="Breuer J."/>
            <person name="Kuo A."/>
            <person name="Lipzen A."/>
            <person name="Pangilinan J."/>
            <person name="Dilworth D."/>
            <person name="Sandor L."/>
            <person name="Poggeler S."/>
            <person name="Barry K."/>
            <person name="Grigoriev I.V."/>
            <person name="Nowrousian M."/>
        </authorList>
    </citation>
    <scope>NUCLEOTIDE SEQUENCE [LARGE SCALE GENOMIC DNA]</scope>
    <source>
        <strain evidence="2 3">CBS 389.68</strain>
    </source>
</reference>
<feature type="region of interest" description="Disordered" evidence="1">
    <location>
        <begin position="1"/>
        <end position="186"/>
    </location>
</feature>
<protein>
    <submittedName>
        <fullName evidence="2">Uncharacterized protein</fullName>
    </submittedName>
</protein>
<evidence type="ECO:0000313" key="2">
    <source>
        <dbReference type="EMBL" id="TGZ80634.1"/>
    </source>
</evidence>
<feature type="region of interest" description="Disordered" evidence="1">
    <location>
        <begin position="294"/>
        <end position="365"/>
    </location>
</feature>
<organism evidence="2 3">
    <name type="scientific">Ascodesmis nigricans</name>
    <dbReference type="NCBI Taxonomy" id="341454"/>
    <lineage>
        <taxon>Eukaryota</taxon>
        <taxon>Fungi</taxon>
        <taxon>Dikarya</taxon>
        <taxon>Ascomycota</taxon>
        <taxon>Pezizomycotina</taxon>
        <taxon>Pezizomycetes</taxon>
        <taxon>Pezizales</taxon>
        <taxon>Ascodesmidaceae</taxon>
        <taxon>Ascodesmis</taxon>
    </lineage>
</organism>
<dbReference type="InParanoid" id="A0A4S2MVS4"/>
<feature type="compositionally biased region" description="Low complexity" evidence="1">
    <location>
        <begin position="99"/>
        <end position="115"/>
    </location>
</feature>
<feature type="compositionally biased region" description="Polar residues" evidence="1">
    <location>
        <begin position="347"/>
        <end position="365"/>
    </location>
</feature>
<accession>A0A4S2MVS4</accession>
<gene>
    <name evidence="2" type="ORF">EX30DRAFT_371984</name>
</gene>
<dbReference type="Proteomes" id="UP000298138">
    <property type="component" value="Unassembled WGS sequence"/>
</dbReference>
<dbReference type="AlphaFoldDB" id="A0A4S2MVS4"/>
<proteinExistence type="predicted"/>
<feature type="compositionally biased region" description="Gly residues" evidence="1">
    <location>
        <begin position="38"/>
        <end position="52"/>
    </location>
</feature>
<name>A0A4S2MVS4_9PEZI</name>
<dbReference type="OrthoDB" id="5427575at2759"/>
<feature type="compositionally biased region" description="Low complexity" evidence="1">
    <location>
        <begin position="153"/>
        <end position="174"/>
    </location>
</feature>
<dbReference type="EMBL" id="ML220123">
    <property type="protein sequence ID" value="TGZ80634.1"/>
    <property type="molecule type" value="Genomic_DNA"/>
</dbReference>
<evidence type="ECO:0000313" key="3">
    <source>
        <dbReference type="Proteomes" id="UP000298138"/>
    </source>
</evidence>
<evidence type="ECO:0000256" key="1">
    <source>
        <dbReference type="SAM" id="MobiDB-lite"/>
    </source>
</evidence>